<dbReference type="Gene3D" id="3.60.15.10">
    <property type="entry name" value="Ribonuclease Z/Hydroxyacylglutathione hydrolase-like"/>
    <property type="match status" value="1"/>
</dbReference>
<dbReference type="AlphaFoldDB" id="A0A239C298"/>
<evidence type="ECO:0000313" key="3">
    <source>
        <dbReference type="Proteomes" id="UP000198379"/>
    </source>
</evidence>
<organism evidence="2 3">
    <name type="scientific">Dokdonia pacifica</name>
    <dbReference type="NCBI Taxonomy" id="1627892"/>
    <lineage>
        <taxon>Bacteria</taxon>
        <taxon>Pseudomonadati</taxon>
        <taxon>Bacteroidota</taxon>
        <taxon>Flavobacteriia</taxon>
        <taxon>Flavobacteriales</taxon>
        <taxon>Flavobacteriaceae</taxon>
        <taxon>Dokdonia</taxon>
    </lineage>
</organism>
<keyword evidence="1" id="KW-0732">Signal</keyword>
<dbReference type="Gene3D" id="1.25.40.10">
    <property type="entry name" value="Tetratricopeptide repeat domain"/>
    <property type="match status" value="1"/>
</dbReference>
<protein>
    <submittedName>
        <fullName evidence="2">Beta-lactamase superfamily domain-containing protein</fullName>
    </submittedName>
</protein>
<evidence type="ECO:0000313" key="2">
    <source>
        <dbReference type="EMBL" id="SNS14022.1"/>
    </source>
</evidence>
<dbReference type="PANTHER" id="PTHR42967">
    <property type="entry name" value="METAL DEPENDENT HYDROLASE"/>
    <property type="match status" value="1"/>
</dbReference>
<feature type="signal peptide" evidence="1">
    <location>
        <begin position="1"/>
        <end position="22"/>
    </location>
</feature>
<feature type="chain" id="PRO_5013303174" evidence="1">
    <location>
        <begin position="23"/>
        <end position="374"/>
    </location>
</feature>
<dbReference type="Pfam" id="PF13483">
    <property type="entry name" value="Lactamase_B_3"/>
    <property type="match status" value="1"/>
</dbReference>
<dbReference type="InterPro" id="IPR011990">
    <property type="entry name" value="TPR-like_helical_dom_sf"/>
</dbReference>
<accession>A0A239C298</accession>
<reference evidence="2 3" key="1">
    <citation type="submission" date="2017-06" db="EMBL/GenBank/DDBJ databases">
        <authorList>
            <person name="Kim H.J."/>
            <person name="Triplett B.A."/>
        </authorList>
    </citation>
    <scope>NUCLEOTIDE SEQUENCE [LARGE SCALE GENOMIC DNA]</scope>
    <source>
        <strain evidence="2 3">DSM 25597</strain>
    </source>
</reference>
<name>A0A239C298_9FLAO</name>
<dbReference type="PANTHER" id="PTHR42967:SF1">
    <property type="entry name" value="MBL FOLD METALLO-HYDROLASE"/>
    <property type="match status" value="1"/>
</dbReference>
<gene>
    <name evidence="2" type="ORF">SAMN06265376_10772</name>
</gene>
<dbReference type="RefSeq" id="WP_089373075.1">
    <property type="nucleotide sequence ID" value="NZ_BMEP01000004.1"/>
</dbReference>
<dbReference type="SUPFAM" id="SSF48452">
    <property type="entry name" value="TPR-like"/>
    <property type="match status" value="1"/>
</dbReference>
<dbReference type="EMBL" id="FZNY01000007">
    <property type="protein sequence ID" value="SNS14022.1"/>
    <property type="molecule type" value="Genomic_DNA"/>
</dbReference>
<dbReference type="InterPro" id="IPR036866">
    <property type="entry name" value="RibonucZ/Hydroxyglut_hydro"/>
</dbReference>
<sequence length="374" mass="43001">MIKRSSPFLLFIFLLIHSYVQAQSPKIEYIAHAAFVIESSQGTRVVIDPYHSYRQMGFTFPEDIPADFVLITHPHYDHDGSQYFSKNTPIFRDAGVYQYNDIFFTGIGSKHSFAEQIGKSGNQNYNTIWVVEIDGIKIAHLGDNEVPTAEEITQLADVDYIIGHPRDAYFTLFPNAVYIPNHYLLPEITKHKNWMQPVDGWLKDKNGVVQLTTNTYQPIQEDTSAKILVFTPSSKVQEWSTAYYKTIEILKEVSELQKESEVQDDEAISKIYDKAIQSAPFVMDGYYAKAMMLSRKQKYQETIRLLEQAFVAVPDIDWGVEAKARGLLAEAYVATRQEALAYQQYVWLHRHQRIVNKNTIDKAATFIKNYLEGK</sequence>
<dbReference type="SUPFAM" id="SSF56281">
    <property type="entry name" value="Metallo-hydrolase/oxidoreductase"/>
    <property type="match status" value="1"/>
</dbReference>
<evidence type="ECO:0000256" key="1">
    <source>
        <dbReference type="SAM" id="SignalP"/>
    </source>
</evidence>
<dbReference type="OrthoDB" id="9789133at2"/>
<keyword evidence="3" id="KW-1185">Reference proteome</keyword>
<proteinExistence type="predicted"/>
<dbReference type="Proteomes" id="UP000198379">
    <property type="component" value="Unassembled WGS sequence"/>
</dbReference>